<evidence type="ECO:0000313" key="3">
    <source>
        <dbReference type="Proteomes" id="UP000799770"/>
    </source>
</evidence>
<dbReference type="AlphaFoldDB" id="A0A6A5ZLQ4"/>
<evidence type="ECO:0000256" key="1">
    <source>
        <dbReference type="SAM" id="MobiDB-lite"/>
    </source>
</evidence>
<sequence>MLARRLTFSGARKPSTKRQKQAARARFRAAAARDGCRGRCRREPRARSDVGGRGRGRGALSRRHHYEASVFVWLSGLGADRRALELERERGVRRTRRMHAGRCESRLADPEERSILYSLLSRRLWLSRSLALGPLALPSSVWLISHLQQQA</sequence>
<accession>A0A6A5ZLQ4</accession>
<evidence type="ECO:0000313" key="2">
    <source>
        <dbReference type="EMBL" id="KAF2120570.1"/>
    </source>
</evidence>
<feature type="region of interest" description="Disordered" evidence="1">
    <location>
        <begin position="1"/>
        <end position="20"/>
    </location>
</feature>
<feature type="region of interest" description="Disordered" evidence="1">
    <location>
        <begin position="40"/>
        <end position="59"/>
    </location>
</feature>
<feature type="compositionally biased region" description="Basic and acidic residues" evidence="1">
    <location>
        <begin position="40"/>
        <end position="52"/>
    </location>
</feature>
<proteinExistence type="predicted"/>
<dbReference type="EMBL" id="ML977313">
    <property type="protein sequence ID" value="KAF2120570.1"/>
    <property type="molecule type" value="Genomic_DNA"/>
</dbReference>
<reference evidence="2" key="1">
    <citation type="journal article" date="2020" name="Stud. Mycol.">
        <title>101 Dothideomycetes genomes: a test case for predicting lifestyles and emergence of pathogens.</title>
        <authorList>
            <person name="Haridas S."/>
            <person name="Albert R."/>
            <person name="Binder M."/>
            <person name="Bloem J."/>
            <person name="Labutti K."/>
            <person name="Salamov A."/>
            <person name="Andreopoulos B."/>
            <person name="Baker S."/>
            <person name="Barry K."/>
            <person name="Bills G."/>
            <person name="Bluhm B."/>
            <person name="Cannon C."/>
            <person name="Castanera R."/>
            <person name="Culley D."/>
            <person name="Daum C."/>
            <person name="Ezra D."/>
            <person name="Gonzalez J."/>
            <person name="Henrissat B."/>
            <person name="Kuo A."/>
            <person name="Liang C."/>
            <person name="Lipzen A."/>
            <person name="Lutzoni F."/>
            <person name="Magnuson J."/>
            <person name="Mondo S."/>
            <person name="Nolan M."/>
            <person name="Ohm R."/>
            <person name="Pangilinan J."/>
            <person name="Park H.-J."/>
            <person name="Ramirez L."/>
            <person name="Alfaro M."/>
            <person name="Sun H."/>
            <person name="Tritt A."/>
            <person name="Yoshinaga Y."/>
            <person name="Zwiers L.-H."/>
            <person name="Turgeon B."/>
            <person name="Goodwin S."/>
            <person name="Spatafora J."/>
            <person name="Crous P."/>
            <person name="Grigoriev I."/>
        </authorList>
    </citation>
    <scope>NUCLEOTIDE SEQUENCE</scope>
    <source>
        <strain evidence="2">CBS 627.86</strain>
    </source>
</reference>
<keyword evidence="3" id="KW-1185">Reference proteome</keyword>
<name>A0A6A5ZLQ4_9PLEO</name>
<dbReference type="Proteomes" id="UP000799770">
    <property type="component" value="Unassembled WGS sequence"/>
</dbReference>
<organism evidence="2 3">
    <name type="scientific">Lophiotrema nucula</name>
    <dbReference type="NCBI Taxonomy" id="690887"/>
    <lineage>
        <taxon>Eukaryota</taxon>
        <taxon>Fungi</taxon>
        <taxon>Dikarya</taxon>
        <taxon>Ascomycota</taxon>
        <taxon>Pezizomycotina</taxon>
        <taxon>Dothideomycetes</taxon>
        <taxon>Pleosporomycetidae</taxon>
        <taxon>Pleosporales</taxon>
        <taxon>Lophiotremataceae</taxon>
        <taxon>Lophiotrema</taxon>
    </lineage>
</organism>
<gene>
    <name evidence="2" type="ORF">BDV96DRAFT_269780</name>
</gene>
<protein>
    <submittedName>
        <fullName evidence="2">Uncharacterized protein</fullName>
    </submittedName>
</protein>